<dbReference type="NCBIfam" id="TIGR02595">
    <property type="entry name" value="PEP_CTERM"/>
    <property type="match status" value="1"/>
</dbReference>
<dbReference type="HOGENOM" id="CLU_1022003_0_0_3"/>
<gene>
    <name evidence="2" type="ORF">MC7420_7673</name>
</gene>
<dbReference type="eggNOG" id="COG3210">
    <property type="taxonomic scope" value="Bacteria"/>
</dbReference>
<evidence type="ECO:0000313" key="3">
    <source>
        <dbReference type="Proteomes" id="UP000003835"/>
    </source>
</evidence>
<organism evidence="2 3">
    <name type="scientific">Coleofasciculus chthonoplastes PCC 7420</name>
    <dbReference type="NCBI Taxonomy" id="118168"/>
    <lineage>
        <taxon>Bacteria</taxon>
        <taxon>Bacillati</taxon>
        <taxon>Cyanobacteriota</taxon>
        <taxon>Cyanophyceae</taxon>
        <taxon>Coleofasciculales</taxon>
        <taxon>Coleofasciculaceae</taxon>
        <taxon>Coleofasciculus</taxon>
    </lineage>
</organism>
<keyword evidence="1" id="KW-0812">Transmembrane</keyword>
<name>B4VIV3_9CYAN</name>
<dbReference type="Proteomes" id="UP000003835">
    <property type="component" value="Unassembled WGS sequence"/>
</dbReference>
<keyword evidence="1" id="KW-1133">Transmembrane helix</keyword>
<dbReference type="EMBL" id="DS989842">
    <property type="protein sequence ID" value="EDX77935.1"/>
    <property type="molecule type" value="Genomic_DNA"/>
</dbReference>
<dbReference type="STRING" id="118168.MC7420_7673"/>
<reference evidence="2 3" key="1">
    <citation type="submission" date="2008-07" db="EMBL/GenBank/DDBJ databases">
        <authorList>
            <person name="Tandeau de Marsac N."/>
            <person name="Ferriera S."/>
            <person name="Johnson J."/>
            <person name="Kravitz S."/>
            <person name="Beeson K."/>
            <person name="Sutton G."/>
            <person name="Rogers Y.-H."/>
            <person name="Friedman R."/>
            <person name="Frazier M."/>
            <person name="Venter J.C."/>
        </authorList>
    </citation>
    <scope>NUCLEOTIDE SEQUENCE [LARGE SCALE GENOMIC DNA]</scope>
    <source>
        <strain evidence="2 3">PCC 7420</strain>
    </source>
</reference>
<proteinExistence type="predicted"/>
<dbReference type="InterPro" id="IPR026374">
    <property type="entry name" value="Cyano_PEP"/>
</dbReference>
<keyword evidence="1" id="KW-0472">Membrane</keyword>
<accession>B4VIV3</accession>
<sequence length="256" mass="27078">MNKDASIITTVAATATAMIGVISLSGFTITTGGELKGSPAGSEGLTTSRPGAVVIDFNDAPDLDFTKVGAVNQKGTTYSPEDALVINNGGALVPTKGAVPFSSPTQNNTSAYLSLPTNSQDDGDINQVSIQLPKPSSYWGMHWGSMDSSNQIEFFRGDTRLARFTPDDFVSLGVGPGVGGDNQTEESNNPYINFSAQGSQQWFDRVVLTQQGEDETLAFESDNHAYDAVPEPLTILGSGLALGFGALFKKQQSRRQ</sequence>
<evidence type="ECO:0000256" key="1">
    <source>
        <dbReference type="SAM" id="Phobius"/>
    </source>
</evidence>
<dbReference type="InterPro" id="IPR013424">
    <property type="entry name" value="Ice-binding_C"/>
</dbReference>
<dbReference type="AlphaFoldDB" id="B4VIV3"/>
<evidence type="ECO:0000313" key="2">
    <source>
        <dbReference type="EMBL" id="EDX77935.1"/>
    </source>
</evidence>
<keyword evidence="3" id="KW-1185">Reference proteome</keyword>
<feature type="transmembrane region" description="Helical" evidence="1">
    <location>
        <begin position="7"/>
        <end position="29"/>
    </location>
</feature>
<protein>
    <submittedName>
        <fullName evidence="2">PEP-CTERM putative exosortase interaction domain protein</fullName>
    </submittedName>
</protein>
<dbReference type="NCBIfam" id="TIGR04155">
    <property type="entry name" value="cyano_PEP"/>
    <property type="match status" value="1"/>
</dbReference>